<keyword evidence="1" id="KW-0472">Membrane</keyword>
<feature type="transmembrane region" description="Helical" evidence="1">
    <location>
        <begin position="33"/>
        <end position="51"/>
    </location>
</feature>
<evidence type="ECO:0000256" key="1">
    <source>
        <dbReference type="SAM" id="Phobius"/>
    </source>
</evidence>
<sequence>MLLVIVLVLHIVLVLFSLYKVNKVNFSLTRSLVVVGFLLPILGVLIWYWIFQERQRPEPSHFDEIVPWLSEDQPLEALESAITDFDVKGIVPFREALLLNTSSVRRELLIDLIFESAERFVPLLQTARLNDDVEVVHYATTILSELTAKYDTKLRQLTEQVRKAPTVANQLAYTRFLDLYIKSHIAEGHYAQQLRHQYISRVKTLLQEGLVREKGLFVTLGNYLIEAGDFESLSSLLLDMDKQFPFAEETCLLHLQKLYLEKNQEELSLYLETVRQKRVYFSAENRDFVTRLLSSQGEKIYV</sequence>
<gene>
    <name evidence="2" type="ORF">JOC31_000586</name>
</gene>
<reference evidence="2 3" key="1">
    <citation type="submission" date="2021-01" db="EMBL/GenBank/DDBJ databases">
        <title>Genomic Encyclopedia of Type Strains, Phase IV (KMG-IV): sequencing the most valuable type-strain genomes for metagenomic binning, comparative biology and taxonomic classification.</title>
        <authorList>
            <person name="Goeker M."/>
        </authorList>
    </citation>
    <scope>NUCLEOTIDE SEQUENCE [LARGE SCALE GENOMIC DNA]</scope>
    <source>
        <strain evidence="2 3">DSM 27513</strain>
    </source>
</reference>
<evidence type="ECO:0000313" key="2">
    <source>
        <dbReference type="EMBL" id="MBM7635772.1"/>
    </source>
</evidence>
<organism evidence="2 3">
    <name type="scientific">Streptococcus saliviloxodontae</name>
    <dbReference type="NCBI Taxonomy" id="1349416"/>
    <lineage>
        <taxon>Bacteria</taxon>
        <taxon>Bacillati</taxon>
        <taxon>Bacillota</taxon>
        <taxon>Bacilli</taxon>
        <taxon>Lactobacillales</taxon>
        <taxon>Streptococcaceae</taxon>
        <taxon>Streptococcus</taxon>
    </lineage>
</organism>
<keyword evidence="1" id="KW-0812">Transmembrane</keyword>
<keyword evidence="3" id="KW-1185">Reference proteome</keyword>
<name>A0ABS2PKH4_9STRE</name>
<comment type="caution">
    <text evidence="2">The sequence shown here is derived from an EMBL/GenBank/DDBJ whole genome shotgun (WGS) entry which is preliminary data.</text>
</comment>
<dbReference type="RefSeq" id="WP_205016691.1">
    <property type="nucleotide sequence ID" value="NZ_JAFBEI010000009.1"/>
</dbReference>
<proteinExistence type="predicted"/>
<keyword evidence="1" id="KW-1133">Transmembrane helix</keyword>
<protein>
    <submittedName>
        <fullName evidence="2">Uncharacterized protein</fullName>
    </submittedName>
</protein>
<dbReference type="EMBL" id="JAFBEI010000009">
    <property type="protein sequence ID" value="MBM7635772.1"/>
    <property type="molecule type" value="Genomic_DNA"/>
</dbReference>
<dbReference type="Proteomes" id="UP000809081">
    <property type="component" value="Unassembled WGS sequence"/>
</dbReference>
<accession>A0ABS2PKH4</accession>
<evidence type="ECO:0000313" key="3">
    <source>
        <dbReference type="Proteomes" id="UP000809081"/>
    </source>
</evidence>